<gene>
    <name evidence="1" type="ORF">Patl1_13381</name>
</gene>
<organism evidence="1 2">
    <name type="scientific">Pistacia atlantica</name>
    <dbReference type="NCBI Taxonomy" id="434234"/>
    <lineage>
        <taxon>Eukaryota</taxon>
        <taxon>Viridiplantae</taxon>
        <taxon>Streptophyta</taxon>
        <taxon>Embryophyta</taxon>
        <taxon>Tracheophyta</taxon>
        <taxon>Spermatophyta</taxon>
        <taxon>Magnoliopsida</taxon>
        <taxon>eudicotyledons</taxon>
        <taxon>Gunneridae</taxon>
        <taxon>Pentapetalae</taxon>
        <taxon>rosids</taxon>
        <taxon>malvids</taxon>
        <taxon>Sapindales</taxon>
        <taxon>Anacardiaceae</taxon>
        <taxon>Pistacia</taxon>
    </lineage>
</organism>
<proteinExistence type="predicted"/>
<comment type="caution">
    <text evidence="1">The sequence shown here is derived from an EMBL/GenBank/DDBJ whole genome shotgun (WGS) entry which is preliminary data.</text>
</comment>
<dbReference type="EMBL" id="CM047904">
    <property type="protein sequence ID" value="KAJ0090531.1"/>
    <property type="molecule type" value="Genomic_DNA"/>
</dbReference>
<name>A0ACC1AV12_9ROSI</name>
<accession>A0ACC1AV12</accession>
<evidence type="ECO:0000313" key="2">
    <source>
        <dbReference type="Proteomes" id="UP001164250"/>
    </source>
</evidence>
<sequence>MDHEEVIWQVIRHNHCSFMANRVFCLTRLSKKMQMRDKRQSTESVKSIA</sequence>
<reference evidence="2" key="1">
    <citation type="journal article" date="2023" name="G3 (Bethesda)">
        <title>Genome assembly and association tests identify interacting loci associated with vigor, precocity, and sex in interspecific pistachio rootstocks.</title>
        <authorList>
            <person name="Palmer W."/>
            <person name="Jacygrad E."/>
            <person name="Sagayaradj S."/>
            <person name="Cavanaugh K."/>
            <person name="Han R."/>
            <person name="Bertier L."/>
            <person name="Beede B."/>
            <person name="Kafkas S."/>
            <person name="Golino D."/>
            <person name="Preece J."/>
            <person name="Michelmore R."/>
        </authorList>
    </citation>
    <scope>NUCLEOTIDE SEQUENCE [LARGE SCALE GENOMIC DNA]</scope>
</reference>
<protein>
    <submittedName>
        <fullName evidence="1">Uncharacterized protein</fullName>
    </submittedName>
</protein>
<evidence type="ECO:0000313" key="1">
    <source>
        <dbReference type="EMBL" id="KAJ0090531.1"/>
    </source>
</evidence>
<keyword evidence="2" id="KW-1185">Reference proteome</keyword>
<dbReference type="Proteomes" id="UP001164250">
    <property type="component" value="Chromosome 8"/>
</dbReference>